<gene>
    <name evidence="1" type="ORF">PAXINDRAFT_16292</name>
</gene>
<keyword evidence="2" id="KW-1185">Reference proteome</keyword>
<dbReference type="Proteomes" id="UP000053647">
    <property type="component" value="Unassembled WGS sequence"/>
</dbReference>
<reference evidence="1 2" key="1">
    <citation type="submission" date="2014-06" db="EMBL/GenBank/DDBJ databases">
        <authorList>
            <consortium name="DOE Joint Genome Institute"/>
            <person name="Kuo A."/>
            <person name="Kohler A."/>
            <person name="Nagy L.G."/>
            <person name="Floudas D."/>
            <person name="Copeland A."/>
            <person name="Barry K.W."/>
            <person name="Cichocki N."/>
            <person name="Veneault-Fourrey C."/>
            <person name="LaButti K."/>
            <person name="Lindquist E.A."/>
            <person name="Lipzen A."/>
            <person name="Lundell T."/>
            <person name="Morin E."/>
            <person name="Murat C."/>
            <person name="Sun H."/>
            <person name="Tunlid A."/>
            <person name="Henrissat B."/>
            <person name="Grigoriev I.V."/>
            <person name="Hibbett D.S."/>
            <person name="Martin F."/>
            <person name="Nordberg H.P."/>
            <person name="Cantor M.N."/>
            <person name="Hua S.X."/>
        </authorList>
    </citation>
    <scope>NUCLEOTIDE SEQUENCE [LARGE SCALE GENOMIC DNA]</scope>
    <source>
        <strain evidence="1 2">ATCC 200175</strain>
    </source>
</reference>
<accession>A0A0C9T4Z8</accession>
<dbReference type="AlphaFoldDB" id="A0A0C9T4Z8"/>
<proteinExistence type="predicted"/>
<reference evidence="2" key="2">
    <citation type="submission" date="2015-01" db="EMBL/GenBank/DDBJ databases">
        <title>Evolutionary Origins and Diversification of the Mycorrhizal Mutualists.</title>
        <authorList>
            <consortium name="DOE Joint Genome Institute"/>
            <consortium name="Mycorrhizal Genomics Consortium"/>
            <person name="Kohler A."/>
            <person name="Kuo A."/>
            <person name="Nagy L.G."/>
            <person name="Floudas D."/>
            <person name="Copeland A."/>
            <person name="Barry K.W."/>
            <person name="Cichocki N."/>
            <person name="Veneault-Fourrey C."/>
            <person name="LaButti K."/>
            <person name="Lindquist E.A."/>
            <person name="Lipzen A."/>
            <person name="Lundell T."/>
            <person name="Morin E."/>
            <person name="Murat C."/>
            <person name="Riley R."/>
            <person name="Ohm R."/>
            <person name="Sun H."/>
            <person name="Tunlid A."/>
            <person name="Henrissat B."/>
            <person name="Grigoriev I.V."/>
            <person name="Hibbett D.S."/>
            <person name="Martin F."/>
        </authorList>
    </citation>
    <scope>NUCLEOTIDE SEQUENCE [LARGE SCALE GENOMIC DNA]</scope>
    <source>
        <strain evidence="2">ATCC 200175</strain>
    </source>
</reference>
<organism evidence="1 2">
    <name type="scientific">Paxillus involutus ATCC 200175</name>
    <dbReference type="NCBI Taxonomy" id="664439"/>
    <lineage>
        <taxon>Eukaryota</taxon>
        <taxon>Fungi</taxon>
        <taxon>Dikarya</taxon>
        <taxon>Basidiomycota</taxon>
        <taxon>Agaricomycotina</taxon>
        <taxon>Agaricomycetes</taxon>
        <taxon>Agaricomycetidae</taxon>
        <taxon>Boletales</taxon>
        <taxon>Paxilineae</taxon>
        <taxon>Paxillaceae</taxon>
        <taxon>Paxillus</taxon>
    </lineage>
</organism>
<name>A0A0C9T4Z8_PAXIN</name>
<dbReference type="EMBL" id="KN819397">
    <property type="protein sequence ID" value="KIJ10745.1"/>
    <property type="molecule type" value="Genomic_DNA"/>
</dbReference>
<protein>
    <submittedName>
        <fullName evidence="1">Uncharacterized protein</fullName>
    </submittedName>
</protein>
<dbReference type="HOGENOM" id="CLU_1722961_0_0_1"/>
<dbReference type="OrthoDB" id="10313548at2759"/>
<evidence type="ECO:0000313" key="1">
    <source>
        <dbReference type="EMBL" id="KIJ10745.1"/>
    </source>
</evidence>
<sequence>MSSTTMQPQAITVNEQSLAVIKLTGLSFDWHTYFCMITPTFPGPLTLVMHFQDRDGNNPSIKVDLSPPHTASAVQAAPSIHPKMLRTPGALDRLRVLQDFEFEYLKNPKKSVLIQIPLNRYHSMGPENNVDKENKCVGTDVMQGDTSVLNLR</sequence>
<evidence type="ECO:0000313" key="2">
    <source>
        <dbReference type="Proteomes" id="UP000053647"/>
    </source>
</evidence>